<comment type="caution">
    <text evidence="2">The sequence shown here is derived from an EMBL/GenBank/DDBJ whole genome shotgun (WGS) entry which is preliminary data.</text>
</comment>
<gene>
    <name evidence="2" type="ORF">J4Q44_G00388000</name>
</gene>
<dbReference type="EMBL" id="JAGTTL010000281">
    <property type="protein sequence ID" value="KAK6290800.1"/>
    <property type="molecule type" value="Genomic_DNA"/>
</dbReference>
<organism evidence="2 3">
    <name type="scientific">Coregonus suidteri</name>
    <dbReference type="NCBI Taxonomy" id="861788"/>
    <lineage>
        <taxon>Eukaryota</taxon>
        <taxon>Metazoa</taxon>
        <taxon>Chordata</taxon>
        <taxon>Craniata</taxon>
        <taxon>Vertebrata</taxon>
        <taxon>Euteleostomi</taxon>
        <taxon>Actinopterygii</taxon>
        <taxon>Neopterygii</taxon>
        <taxon>Teleostei</taxon>
        <taxon>Protacanthopterygii</taxon>
        <taxon>Salmoniformes</taxon>
        <taxon>Salmonidae</taxon>
        <taxon>Coregoninae</taxon>
        <taxon>Coregonus</taxon>
    </lineage>
</organism>
<keyword evidence="3" id="KW-1185">Reference proteome</keyword>
<proteinExistence type="predicted"/>
<evidence type="ECO:0000313" key="3">
    <source>
        <dbReference type="Proteomes" id="UP001356427"/>
    </source>
</evidence>
<dbReference type="PANTHER" id="PTHR18949">
    <property type="entry name" value="CALDESMON"/>
    <property type="match status" value="1"/>
</dbReference>
<evidence type="ECO:0000256" key="1">
    <source>
        <dbReference type="SAM" id="MobiDB-lite"/>
    </source>
</evidence>
<dbReference type="AlphaFoldDB" id="A0AAN8KQN4"/>
<reference evidence="2 3" key="1">
    <citation type="submission" date="2021-04" db="EMBL/GenBank/DDBJ databases">
        <authorList>
            <person name="De Guttry C."/>
            <person name="Zahm M."/>
            <person name="Klopp C."/>
            <person name="Cabau C."/>
            <person name="Louis A."/>
            <person name="Berthelot C."/>
            <person name="Parey E."/>
            <person name="Roest Crollius H."/>
            <person name="Montfort J."/>
            <person name="Robinson-Rechavi M."/>
            <person name="Bucao C."/>
            <person name="Bouchez O."/>
            <person name="Gislard M."/>
            <person name="Lluch J."/>
            <person name="Milhes M."/>
            <person name="Lampietro C."/>
            <person name="Lopez Roques C."/>
            <person name="Donnadieu C."/>
            <person name="Braasch I."/>
            <person name="Desvignes T."/>
            <person name="Postlethwait J."/>
            <person name="Bobe J."/>
            <person name="Wedekind C."/>
            <person name="Guiguen Y."/>
        </authorList>
    </citation>
    <scope>NUCLEOTIDE SEQUENCE [LARGE SCALE GENOMIC DNA]</scope>
    <source>
        <strain evidence="2">Cs_M1</strain>
        <tissue evidence="2">Blood</tissue>
    </source>
</reference>
<accession>A0AAN8KQN4</accession>
<name>A0AAN8KQN4_9TELE</name>
<sequence length="71" mass="7756">MSHAILRRNSSKQGLQNLLKITAQRSVEDAEEVERERRRRARESFRSMGSSSTSGPGGPSLDNGALAEDGL</sequence>
<dbReference type="Proteomes" id="UP001356427">
    <property type="component" value="Unassembled WGS sequence"/>
</dbReference>
<protein>
    <submittedName>
        <fullName evidence="2">Uncharacterized protein</fullName>
    </submittedName>
</protein>
<dbReference type="PANTHER" id="PTHR18949:SF1">
    <property type="entry name" value="LYMPHOCYTE-SPECIFIC PROTEIN 1"/>
    <property type="match status" value="1"/>
</dbReference>
<feature type="region of interest" description="Disordered" evidence="1">
    <location>
        <begin position="23"/>
        <end position="71"/>
    </location>
</feature>
<evidence type="ECO:0000313" key="2">
    <source>
        <dbReference type="EMBL" id="KAK6290800.1"/>
    </source>
</evidence>